<evidence type="ECO:0000256" key="9">
    <source>
        <dbReference type="ARBA" id="ARBA00023239"/>
    </source>
</evidence>
<keyword evidence="8" id="KW-0862">Zinc</keyword>
<dbReference type="PANTHER" id="PTHR21240:SF27">
    <property type="entry name" value="2-AMINO-3-CARBOXYMUCONATE-6-SEMIALDEHYDE DECARBOXYLASE"/>
    <property type="match status" value="1"/>
</dbReference>
<evidence type="ECO:0000256" key="5">
    <source>
        <dbReference type="ARBA" id="ARBA00021214"/>
    </source>
</evidence>
<evidence type="ECO:0000259" key="12">
    <source>
        <dbReference type="Pfam" id="PF04909"/>
    </source>
</evidence>
<comment type="pathway">
    <text evidence="1 11">Secondary metabolite metabolism; quinolate metabolism.</text>
</comment>
<sequence>MDSGEGEEEPGGRGKLRVPQSNIYIFAAFVVQEIRRCVSEFNMPGFQIGSHVNEKNLDHSDFWPIYKAAEELGVCLFVHPWDMHDWDGRMNSYWMPWLVGMPSETAQAICCVLMGGILERFPRLRICFAHGGGSYAQIAGRVAHGFKVRPDLCKTDEVAKAPQSYNGKFWCDSLVHDPNVLRLLVELIGQDKICLGTDYPFPLGELEPGKVIEQYSSICGDVKLKENILWNNALTLLGIDNDDNRFMKFDEQ</sequence>
<evidence type="ECO:0000256" key="8">
    <source>
        <dbReference type="ARBA" id="ARBA00022833"/>
    </source>
</evidence>
<evidence type="ECO:0000256" key="11">
    <source>
        <dbReference type="RuleBase" id="RU366045"/>
    </source>
</evidence>
<name>A0A915DVV7_9BILA</name>
<keyword evidence="13" id="KW-1185">Reference proteome</keyword>
<dbReference type="GO" id="GO:0019748">
    <property type="term" value="P:secondary metabolic process"/>
    <property type="evidence" value="ECO:0007669"/>
    <property type="project" value="TreeGrafter"/>
</dbReference>
<evidence type="ECO:0000256" key="10">
    <source>
        <dbReference type="ARBA" id="ARBA00031120"/>
    </source>
</evidence>
<reference evidence="14" key="1">
    <citation type="submission" date="2022-11" db="UniProtKB">
        <authorList>
            <consortium name="WormBaseParasite"/>
        </authorList>
    </citation>
    <scope>IDENTIFICATION</scope>
</reference>
<dbReference type="GO" id="GO:0016787">
    <property type="term" value="F:hydrolase activity"/>
    <property type="evidence" value="ECO:0007669"/>
    <property type="project" value="InterPro"/>
</dbReference>
<evidence type="ECO:0000256" key="6">
    <source>
        <dbReference type="ARBA" id="ARBA00022723"/>
    </source>
</evidence>
<evidence type="ECO:0000256" key="3">
    <source>
        <dbReference type="ARBA" id="ARBA00011245"/>
    </source>
</evidence>
<keyword evidence="9 11" id="KW-0456">Lyase</keyword>
<dbReference type="InterPro" id="IPR032465">
    <property type="entry name" value="ACMSD"/>
</dbReference>
<dbReference type="AlphaFoldDB" id="A0A915DVV7"/>
<dbReference type="WBParaSite" id="jg23498">
    <property type="protein sequence ID" value="jg23498"/>
    <property type="gene ID" value="jg23498"/>
</dbReference>
<comment type="function">
    <text evidence="11">Converts alpha-amino-beta-carboxymuconate-epsilon-semialdehyde (ACMS) to alpha-aminomuconate semialdehyde (AMS).</text>
</comment>
<dbReference type="GO" id="GO:1904985">
    <property type="term" value="P:negative regulation of quinolinate biosynthetic process"/>
    <property type="evidence" value="ECO:0007669"/>
    <property type="project" value="UniProtKB-UniRule"/>
</dbReference>
<evidence type="ECO:0000313" key="14">
    <source>
        <dbReference type="WBParaSite" id="jg23498"/>
    </source>
</evidence>
<organism evidence="13 14">
    <name type="scientific">Ditylenchus dipsaci</name>
    <dbReference type="NCBI Taxonomy" id="166011"/>
    <lineage>
        <taxon>Eukaryota</taxon>
        <taxon>Metazoa</taxon>
        <taxon>Ecdysozoa</taxon>
        <taxon>Nematoda</taxon>
        <taxon>Chromadorea</taxon>
        <taxon>Rhabditida</taxon>
        <taxon>Tylenchina</taxon>
        <taxon>Tylenchomorpha</taxon>
        <taxon>Sphaerularioidea</taxon>
        <taxon>Anguinidae</taxon>
        <taxon>Anguininae</taxon>
        <taxon>Ditylenchus</taxon>
    </lineage>
</organism>
<protein>
    <recommendedName>
        <fullName evidence="5 11">2-amino-3-carboxymuconate-6-semialdehyde decarboxylase</fullName>
        <ecNumber evidence="4 11">4.1.1.45</ecNumber>
    </recommendedName>
    <alternativeName>
        <fullName evidence="10 11">Picolinate carboxylase</fullName>
    </alternativeName>
</protein>
<dbReference type="GO" id="GO:0046872">
    <property type="term" value="F:metal ion binding"/>
    <property type="evidence" value="ECO:0007669"/>
    <property type="project" value="UniProtKB-KW"/>
</dbReference>
<comment type="similarity">
    <text evidence="2">Belongs to the metallo-dependent hydrolases superfamily. ACMSD family.</text>
</comment>
<comment type="catalytic activity">
    <reaction evidence="11">
        <text>2-amino-3-carboxymuconate 6-semialdehyde + H(+) = 2-aminomuconate 6-semialdehyde + CO2</text>
        <dbReference type="Rhea" id="RHEA:16557"/>
        <dbReference type="ChEBI" id="CHEBI:15378"/>
        <dbReference type="ChEBI" id="CHEBI:16526"/>
        <dbReference type="ChEBI" id="CHEBI:77634"/>
        <dbReference type="ChEBI" id="CHEBI:77803"/>
        <dbReference type="EC" id="4.1.1.45"/>
    </reaction>
</comment>
<feature type="domain" description="Amidohydrolase-related" evidence="12">
    <location>
        <begin position="30"/>
        <end position="239"/>
    </location>
</feature>
<evidence type="ECO:0000256" key="7">
    <source>
        <dbReference type="ARBA" id="ARBA00022793"/>
    </source>
</evidence>
<dbReference type="EC" id="4.1.1.45" evidence="4 11"/>
<dbReference type="Pfam" id="PF04909">
    <property type="entry name" value="Amidohydro_2"/>
    <property type="match status" value="1"/>
</dbReference>
<dbReference type="Proteomes" id="UP000887574">
    <property type="component" value="Unplaced"/>
</dbReference>
<dbReference type="GO" id="GO:0005829">
    <property type="term" value="C:cytosol"/>
    <property type="evidence" value="ECO:0007669"/>
    <property type="project" value="UniProtKB-UniRule"/>
</dbReference>
<comment type="subunit">
    <text evidence="3 11">Monomer.</text>
</comment>
<dbReference type="InterPro" id="IPR032466">
    <property type="entry name" value="Metal_Hydrolase"/>
</dbReference>
<accession>A0A915DVV7</accession>
<dbReference type="SUPFAM" id="SSF51556">
    <property type="entry name" value="Metallo-dependent hydrolases"/>
    <property type="match status" value="1"/>
</dbReference>
<dbReference type="PANTHER" id="PTHR21240">
    <property type="entry name" value="2-AMINO-3-CARBOXYLMUCONATE-6-SEMIALDEHYDE DECARBOXYLASE"/>
    <property type="match status" value="1"/>
</dbReference>
<evidence type="ECO:0000313" key="13">
    <source>
        <dbReference type="Proteomes" id="UP000887574"/>
    </source>
</evidence>
<dbReference type="InterPro" id="IPR006680">
    <property type="entry name" value="Amidohydro-rel"/>
</dbReference>
<proteinExistence type="inferred from homology"/>
<dbReference type="GO" id="GO:0001760">
    <property type="term" value="F:aminocarboxymuconate-semialdehyde decarboxylase activity"/>
    <property type="evidence" value="ECO:0007669"/>
    <property type="project" value="UniProtKB-UniRule"/>
</dbReference>
<evidence type="ECO:0000256" key="4">
    <source>
        <dbReference type="ARBA" id="ARBA00012365"/>
    </source>
</evidence>
<keyword evidence="7 11" id="KW-0210">Decarboxylase</keyword>
<evidence type="ECO:0000256" key="1">
    <source>
        <dbReference type="ARBA" id="ARBA00005079"/>
    </source>
</evidence>
<dbReference type="Gene3D" id="3.20.20.140">
    <property type="entry name" value="Metal-dependent hydrolases"/>
    <property type="match status" value="1"/>
</dbReference>
<evidence type="ECO:0000256" key="2">
    <source>
        <dbReference type="ARBA" id="ARBA00005871"/>
    </source>
</evidence>
<keyword evidence="6" id="KW-0479">Metal-binding</keyword>